<sequence length="225" mass="25286">MEIHLGMFGPLRSTSAVTQGKCFGAEWNFSTYSNVLTLKQNKLHPEQAKKLVHIYQNHQIWDRKESKTSCSSATWTRGEFDIPKENDSLVVGGNGTGHTTIGFRSYAKVYTDDSMPEVEDDDFNQDSGLRLSSWEYAILCNDSEISGSRDDMDQIIGVETLLTSPMPPPFKRKHLNVGDLSAIVVRKRKIHLLTDLDQPSTSSLEQQLASLEIFHELPNINIVDS</sequence>
<accession>D8R198</accession>
<evidence type="ECO:0000313" key="1">
    <source>
        <dbReference type="EMBL" id="EFJ34232.1"/>
    </source>
</evidence>
<dbReference type="HOGENOM" id="CLU_1231683_0_0_1"/>
<proteinExistence type="predicted"/>
<dbReference type="AlphaFoldDB" id="D8R198"/>
<dbReference type="InParanoid" id="D8R198"/>
<name>D8R198_SELML</name>
<protein>
    <submittedName>
        <fullName evidence="1">Uncharacterized protein</fullName>
    </submittedName>
</protein>
<dbReference type="Gramene" id="EFJ34232">
    <property type="protein sequence ID" value="EFJ34232"/>
    <property type="gene ID" value="SELMODRAFT_406729"/>
</dbReference>
<gene>
    <name evidence="1" type="ORF">SELMODRAFT_406729</name>
</gene>
<dbReference type="KEGG" id="smo:SELMODRAFT_406729"/>
<organism evidence="2">
    <name type="scientific">Selaginella moellendorffii</name>
    <name type="common">Spikemoss</name>
    <dbReference type="NCBI Taxonomy" id="88036"/>
    <lineage>
        <taxon>Eukaryota</taxon>
        <taxon>Viridiplantae</taxon>
        <taxon>Streptophyta</taxon>
        <taxon>Embryophyta</taxon>
        <taxon>Tracheophyta</taxon>
        <taxon>Lycopodiopsida</taxon>
        <taxon>Selaginellales</taxon>
        <taxon>Selaginellaceae</taxon>
        <taxon>Selaginella</taxon>
    </lineage>
</organism>
<evidence type="ECO:0000313" key="2">
    <source>
        <dbReference type="Proteomes" id="UP000001514"/>
    </source>
</evidence>
<dbReference type="EMBL" id="GL377570">
    <property type="protein sequence ID" value="EFJ34232.1"/>
    <property type="molecule type" value="Genomic_DNA"/>
</dbReference>
<reference evidence="1 2" key="1">
    <citation type="journal article" date="2011" name="Science">
        <title>The Selaginella genome identifies genetic changes associated with the evolution of vascular plants.</title>
        <authorList>
            <person name="Banks J.A."/>
            <person name="Nishiyama T."/>
            <person name="Hasebe M."/>
            <person name="Bowman J.L."/>
            <person name="Gribskov M."/>
            <person name="dePamphilis C."/>
            <person name="Albert V.A."/>
            <person name="Aono N."/>
            <person name="Aoyama T."/>
            <person name="Ambrose B.A."/>
            <person name="Ashton N.W."/>
            <person name="Axtell M.J."/>
            <person name="Barker E."/>
            <person name="Barker M.S."/>
            <person name="Bennetzen J.L."/>
            <person name="Bonawitz N.D."/>
            <person name="Chapple C."/>
            <person name="Cheng C."/>
            <person name="Correa L.G."/>
            <person name="Dacre M."/>
            <person name="DeBarry J."/>
            <person name="Dreyer I."/>
            <person name="Elias M."/>
            <person name="Engstrom E.M."/>
            <person name="Estelle M."/>
            <person name="Feng L."/>
            <person name="Finet C."/>
            <person name="Floyd S.K."/>
            <person name="Frommer W.B."/>
            <person name="Fujita T."/>
            <person name="Gramzow L."/>
            <person name="Gutensohn M."/>
            <person name="Harholt J."/>
            <person name="Hattori M."/>
            <person name="Heyl A."/>
            <person name="Hirai T."/>
            <person name="Hiwatashi Y."/>
            <person name="Ishikawa M."/>
            <person name="Iwata M."/>
            <person name="Karol K.G."/>
            <person name="Koehler B."/>
            <person name="Kolukisaoglu U."/>
            <person name="Kubo M."/>
            <person name="Kurata T."/>
            <person name="Lalonde S."/>
            <person name="Li K."/>
            <person name="Li Y."/>
            <person name="Litt A."/>
            <person name="Lyons E."/>
            <person name="Manning G."/>
            <person name="Maruyama T."/>
            <person name="Michael T.P."/>
            <person name="Mikami K."/>
            <person name="Miyazaki S."/>
            <person name="Morinaga S."/>
            <person name="Murata T."/>
            <person name="Mueller-Roeber B."/>
            <person name="Nelson D.R."/>
            <person name="Obara M."/>
            <person name="Oguri Y."/>
            <person name="Olmstead R.G."/>
            <person name="Onodera N."/>
            <person name="Petersen B.L."/>
            <person name="Pils B."/>
            <person name="Prigge M."/>
            <person name="Rensing S.A."/>
            <person name="Riano-Pachon D.M."/>
            <person name="Roberts A.W."/>
            <person name="Sato Y."/>
            <person name="Scheller H.V."/>
            <person name="Schulz B."/>
            <person name="Schulz C."/>
            <person name="Shakirov E.V."/>
            <person name="Shibagaki N."/>
            <person name="Shinohara N."/>
            <person name="Shippen D.E."/>
            <person name="Soerensen I."/>
            <person name="Sotooka R."/>
            <person name="Sugimoto N."/>
            <person name="Sugita M."/>
            <person name="Sumikawa N."/>
            <person name="Tanurdzic M."/>
            <person name="Theissen G."/>
            <person name="Ulvskov P."/>
            <person name="Wakazuki S."/>
            <person name="Weng J.K."/>
            <person name="Willats W.W."/>
            <person name="Wipf D."/>
            <person name="Wolf P.G."/>
            <person name="Yang L."/>
            <person name="Zimmer A.D."/>
            <person name="Zhu Q."/>
            <person name="Mitros T."/>
            <person name="Hellsten U."/>
            <person name="Loque D."/>
            <person name="Otillar R."/>
            <person name="Salamov A."/>
            <person name="Schmutz J."/>
            <person name="Shapiro H."/>
            <person name="Lindquist E."/>
            <person name="Lucas S."/>
            <person name="Rokhsar D."/>
            <person name="Grigoriev I.V."/>
        </authorList>
    </citation>
    <scope>NUCLEOTIDE SEQUENCE [LARGE SCALE GENOMIC DNA]</scope>
</reference>
<dbReference type="Proteomes" id="UP000001514">
    <property type="component" value="Unassembled WGS sequence"/>
</dbReference>
<keyword evidence="2" id="KW-1185">Reference proteome</keyword>